<feature type="compositionally biased region" description="Polar residues" evidence="7">
    <location>
        <begin position="1498"/>
        <end position="1526"/>
    </location>
</feature>
<accession>A0A9N8Z6P3</accession>
<evidence type="ECO:0000256" key="6">
    <source>
        <dbReference type="SAM" id="Coils"/>
    </source>
</evidence>
<gene>
    <name evidence="9" type="ORF">CPELLU_LOCUS1472</name>
</gene>
<feature type="compositionally biased region" description="Low complexity" evidence="7">
    <location>
        <begin position="580"/>
        <end position="593"/>
    </location>
</feature>
<dbReference type="Gene3D" id="2.60.40.10">
    <property type="entry name" value="Immunoglobulins"/>
    <property type="match status" value="4"/>
</dbReference>
<feature type="region of interest" description="Disordered" evidence="7">
    <location>
        <begin position="556"/>
        <end position="575"/>
    </location>
</feature>
<evidence type="ECO:0000313" key="9">
    <source>
        <dbReference type="EMBL" id="CAG8479949.1"/>
    </source>
</evidence>
<dbReference type="PANTHER" id="PTHR39211:SF1">
    <property type="entry name" value="ABNORMAL SPINDLE-LIKE MICROCEPHALY-ASSOCIATED PROTEIN ASH DOMAIN-CONTAINING PROTEIN"/>
    <property type="match status" value="1"/>
</dbReference>
<dbReference type="Pfam" id="PF22544">
    <property type="entry name" value="HYDIN_VesB_CFA65-like_Ig"/>
    <property type="match status" value="1"/>
</dbReference>
<comment type="caution">
    <text evidence="9">The sequence shown here is derived from an EMBL/GenBank/DDBJ whole genome shotgun (WGS) entry which is preliminary data.</text>
</comment>
<comment type="subcellular location">
    <subcellularLocation>
        <location evidence="1">Cell projection</location>
        <location evidence="1">Cilium</location>
    </subcellularLocation>
    <subcellularLocation>
        <location evidence="2">Cytoplasm</location>
    </subcellularLocation>
</comment>
<keyword evidence="6" id="KW-0175">Coiled coil</keyword>
<dbReference type="OrthoDB" id="252265at2759"/>
<name>A0A9N8Z6P3_9GLOM</name>
<keyword evidence="5" id="KW-0966">Cell projection</keyword>
<feature type="coiled-coil region" evidence="6">
    <location>
        <begin position="1421"/>
        <end position="1467"/>
    </location>
</feature>
<protein>
    <submittedName>
        <fullName evidence="9">17259_t:CDS:1</fullName>
    </submittedName>
</protein>
<feature type="region of interest" description="Disordered" evidence="7">
    <location>
        <begin position="580"/>
        <end position="607"/>
    </location>
</feature>
<feature type="region of interest" description="Disordered" evidence="7">
    <location>
        <begin position="1498"/>
        <end position="1536"/>
    </location>
</feature>
<reference evidence="9" key="1">
    <citation type="submission" date="2021-06" db="EMBL/GenBank/DDBJ databases">
        <authorList>
            <person name="Kallberg Y."/>
            <person name="Tangrot J."/>
            <person name="Rosling A."/>
        </authorList>
    </citation>
    <scope>NUCLEOTIDE SEQUENCE</scope>
    <source>
        <strain evidence="9">FL966</strain>
    </source>
</reference>
<evidence type="ECO:0000256" key="4">
    <source>
        <dbReference type="ARBA" id="ARBA00023069"/>
    </source>
</evidence>
<keyword evidence="4" id="KW-0969">Cilium</keyword>
<evidence type="ECO:0000256" key="3">
    <source>
        <dbReference type="ARBA" id="ARBA00022490"/>
    </source>
</evidence>
<sequence length="3375" mass="380626">MAAKINDRCLPLRPNSIVHHASPPLFELMNMPSRLMLEKVYLNGLHALRHFEIRNITQNTILIKLRSNLGSQVAFQLTNENLPELRPGSPIPKEINDSSNSPSLYISPVPENDILLGTKPGDPLTNITTNTVAAAAAGAFGDNVNGHQFNQLFNYVNHIDEVEIAPGCSQRVILAFLPDHRHKSRRSAANSSSTPSSVDDINGVSINTMNSNQVEDPRVNANLFTPSLEENETFDFFEVNGLLFFFAYLVDRQEENDVNTYSSTSSTMEVDIGKDSECIQFSSLDNKLSKSDIEGAPYRDIETISGTSRADQQITVKFRSTVCRSVLWTDVGETGINFDDCVNGGVYFKDFTIWNRSEIELYWLLNTVDLSYSKREDWLKFTDYDTGELLDTKPIPSYSHRRIRVTFRPKEIGEFNYDLQLENANDPANVLQSRIHSVVRTVLSEESLVISSGNILDFGDCCAGVWSKQQLVLKNVSEGLLEIHFTSESADVSFHLITNELTKYDNINTSAHIEDLEDMAPLHQKFNDTNISSNISLVNNINSSLVSEISVPGSEVSSRSMSPIAPAHESDGLVSPENISVVSEPSSEAASRSASRHRTSVMEDSDLETENISGRSFLISDSFRKSDLGISVADGFAQIEELRLKPGKERTVQVSYRPEKDSSATDFNAILLTRKTFRIIVQYTPINAISTSLNTVGQGRKIIQCKARSCTSFIEVSPKEVNFGDTDVGTLKSMPITIANLSELTARVELRFDSKVLYCTRKEIIIPPKLSTEVKLDMYPRKVNVEYRKQITVVNLQNRDNDQIIEVRSTNIDKNRVTFHSLFYRTLTSNGSNFIDFGYTVLNSPSIRTFTIDNISTKKLVLEITSSLPEEIVMYQKRKKTDDLSSQGDIVMNALTDSDGNLGRNGEIDSNCSKIDKREKLLKSICERRLAKKYPLTTDSTGKNINIANLSTVNAEIKTEEAHYSISNKRLIPNISDVSLAEGTTYNTDYLDLAGLTSIDLRRSSRRRQQKTPISKTGISPAIERIKESYAVPVSTGGSGSVCAFNAGSTNVPSAAFDKANSDICESNIGDESLGDKLDHDSESTNLILTKGNYAKNKAVDRYTFSNMSIDSLIATLEANNITTPPLFPKSSVEEAYVQKQIGLMRELRNRIKEYHIVPIKMVEIPPSGESQIIVIFTPKQMLRPNVQGLPKKCDAKVFIRLIDFDRDIQQPQFDGLLHGNQNQIPVRELMVNATLCRSYMILRQKNINFGIIDKGERRNKTILIQNRSEVPLLYNIRKSGSITSRDVVFGAGQLGVVRGYGSKEVEFTFKPRFTGQFYERFIIENIQDHDNNQMLSVKADIRKPFNFSIQPSNIDFGACLINDNIPVAQSIVVSNTNKQSRTFEVRINPRDLKFSACVGELNFIPLEEVDGALSTGGILSKETEEKIEELEQKVKIARRKGHTGKVEQIEKQLETLRRGKSGIEDSKTSNELVNDVTVDFVNGITSKEEKLNCASNEQQTISEETSLGSTTNERPNENNFIQSRQPARAEKLTDHPAKRVFSSNYSKGKDANYKKTSTSIIFSIEPQTTKTVFLYFRAIATSMLPSSTSEETAGQGISFEQITGQVYVHEHKNTDVVKTISFRATVCYDSSYLQALNNVSNNSESRSETEFSTTATDISEQILKERSNSPSLRNTPNAISPPAFQSYYLTSRSSAHSPSLGPLQEGISYANSFEKDDYLPENLSLEPAVLDIGKLEVNQNHNYYFKLTNKGDSLLEYEIIVSESECSFFQIDEKCGKLSAQETRRIDFAVIATDVGRQKHSLIVRNCETQAQYSFTLHGYIHYAQYLSFPSLEDELNLGYCYVDPGRKYSQVTPLIVENITDEDVFITCQSNLSVQVSVFLDENGERGQVVETFFRKKTMMTVWVALQPNLFNGGLAASRGNNGNAVNSLGNTPIGTSIIDRNAIANGECRVLIGGIKFSVQIKEVDRSQIVNSDHNAVDMKHKESALELFTIITQTVKFTSLIGRSIMSVSDSLINLGSTRVMGNTFYGSFTVRNMSSRLPLDYMVECHSGNIILDRSGGTLEGWECKYNSYDSSSHNIMSSDIKETTYKNSINDKSLALTNFRVTSCKYGLFRDKVVVTNKNNADQVVEVEIRLFVDPDNLSFFTENEFSISKANLFDNGKPKNSEILPIISWENIFAAISHIESNLPIETDVKECTKKELKAFIQKEHRETSVPLYEQCAEICNKSPSHVMQILPLSDLDIVTRWEPFDNVRAIERQDDRLQQDYSPFKICGPLFELKPGDKARIYISCPQPSFLTQEELIMIANGKNVSVRGVFFLIDSIQNLVVKLVDLCSVFCVSRGELSVPIVNIGRIGYSNSWSDVKFQFTVRNVSDIPLNYELESPDYIEMDDNSNCANQGVVLKHTVEPRADKIIMATLKPRLIPNFAAGERTFIVNILNMYNPSNVLTLKVKSILTLFELKFNRLTHGEFVMPTLYHPIPSSDVPCDAWFTIINVSDQDIRFEIGVELKPNISQYVKVEVLSRYSNSPLVGVVSIIGNGSMEVRVRIYPIEENRIPRELSYLTDNEGIIFGNLWVATKQTNDNADQKVAENIPIRGIIAESSMFSISPNRIRFKTTWSSDSEITDEDYSESQLTLIHKQKASSCIPVEALVISDSEDTSIQNNSVTITNNSDKIPLFFKVQIEGPMEFSSKDFNITPLDENGCGTVEAGQKLLLGIDFVNSAVAVSEDIKIHIIDLLSLCGQKKTILVNIESDIRENRNKIKRIHRSEELSDSSALEKIDFIGKPLTPSLEGIHMYQESSSGLPHITLRGCKRIGGSTDLSGRYELDLGQQDLGSPTIVKKLTLENSTSQQISYRIKTVFESDKNWLNINRIEGTLEASVDDYKQRLDAHTITLSFFTNTRNVHSTYLIIENLSNPSDIKTIRVMMEVVARQNLRRGTSAPLPNNHVFDIYVNGVDIGHTWIEMLNLFYGSEYSARSMVIYNRETVPLEFTFQTNLDYDDPTEIVFSTSRITAKLFKTLTVEPESNVRVYIRFRPLPSREIQKLLDNKELRDPESIEEKIIEIYVNCRLVKDYQQTVKLKAECKIPSLQVEYEDSEALTGKIYRKDSSCNDDEFTVEFDKDDREITIKNLLETILEYEIVNDTMYFILDVSRASNKVTPKSDQHIIVRPNVEALIKNAESVRREKYIQEYVTVYNRNRPSENYWIPLRISFGYFKNFQLTSGYKSSYAFGVLENRTVNFLNDFNRNSQNLSLLGTCNDEDFKKKLLDLEFQYFYIVDQLVYYSTIKTGENWFQLASLLFGIVLRNQVFRNHGPAYLKKPDDGTDKVEKLWPPHLAKWISPLNYFISFFPYRNPMLETLKDLHKDMIILPTFTN</sequence>
<organism evidence="9 10">
    <name type="scientific">Cetraspora pellucida</name>
    <dbReference type="NCBI Taxonomy" id="1433469"/>
    <lineage>
        <taxon>Eukaryota</taxon>
        <taxon>Fungi</taxon>
        <taxon>Fungi incertae sedis</taxon>
        <taxon>Mucoromycota</taxon>
        <taxon>Glomeromycotina</taxon>
        <taxon>Glomeromycetes</taxon>
        <taxon>Diversisporales</taxon>
        <taxon>Gigasporaceae</taxon>
        <taxon>Cetraspora</taxon>
    </lineage>
</organism>
<evidence type="ECO:0000256" key="7">
    <source>
        <dbReference type="SAM" id="MobiDB-lite"/>
    </source>
</evidence>
<dbReference type="InterPro" id="IPR053879">
    <property type="entry name" value="HYDIN_VesB_CFA65-like_Ig"/>
</dbReference>
<evidence type="ECO:0000313" key="10">
    <source>
        <dbReference type="Proteomes" id="UP000789759"/>
    </source>
</evidence>
<feature type="domain" description="HYDIN/VesB/CFA65-like Ig-like" evidence="8">
    <location>
        <begin position="1724"/>
        <end position="1807"/>
    </location>
</feature>
<keyword evidence="3" id="KW-0963">Cytoplasm</keyword>
<dbReference type="GO" id="GO:0005929">
    <property type="term" value="C:cilium"/>
    <property type="evidence" value="ECO:0007669"/>
    <property type="project" value="UniProtKB-SubCell"/>
</dbReference>
<evidence type="ECO:0000256" key="5">
    <source>
        <dbReference type="ARBA" id="ARBA00023273"/>
    </source>
</evidence>
<dbReference type="Proteomes" id="UP000789759">
    <property type="component" value="Unassembled WGS sequence"/>
</dbReference>
<dbReference type="PANTHER" id="PTHR39211">
    <property type="entry name" value="CHROMOSOME 7, WHOLE GENOME SHOTGUN SEQUENCE"/>
    <property type="match status" value="1"/>
</dbReference>
<proteinExistence type="predicted"/>
<evidence type="ECO:0000256" key="1">
    <source>
        <dbReference type="ARBA" id="ARBA00004138"/>
    </source>
</evidence>
<dbReference type="GO" id="GO:0005737">
    <property type="term" value="C:cytoplasm"/>
    <property type="evidence" value="ECO:0007669"/>
    <property type="project" value="UniProtKB-SubCell"/>
</dbReference>
<dbReference type="EMBL" id="CAJVQA010000541">
    <property type="protein sequence ID" value="CAG8479949.1"/>
    <property type="molecule type" value="Genomic_DNA"/>
</dbReference>
<evidence type="ECO:0000256" key="2">
    <source>
        <dbReference type="ARBA" id="ARBA00004496"/>
    </source>
</evidence>
<keyword evidence="10" id="KW-1185">Reference proteome</keyword>
<evidence type="ECO:0000259" key="8">
    <source>
        <dbReference type="Pfam" id="PF22544"/>
    </source>
</evidence>
<dbReference type="InterPro" id="IPR013783">
    <property type="entry name" value="Ig-like_fold"/>
</dbReference>